<keyword evidence="1" id="KW-0645">Protease</keyword>
<dbReference type="PANTHER" id="PTHR43343:SF3">
    <property type="entry name" value="PROTEASE DO-LIKE 8, CHLOROPLASTIC"/>
    <property type="match status" value="1"/>
</dbReference>
<dbReference type="InterPro" id="IPR051201">
    <property type="entry name" value="Chloro_Bact_Ser_Proteases"/>
</dbReference>
<dbReference type="SMART" id="SM00228">
    <property type="entry name" value="PDZ"/>
    <property type="match status" value="1"/>
</dbReference>
<dbReference type="SUPFAM" id="SSF50494">
    <property type="entry name" value="Trypsin-like serine proteases"/>
    <property type="match status" value="1"/>
</dbReference>
<feature type="compositionally biased region" description="Basic and acidic residues" evidence="3">
    <location>
        <begin position="73"/>
        <end position="82"/>
    </location>
</feature>
<feature type="region of interest" description="Disordered" evidence="3">
    <location>
        <begin position="73"/>
        <end position="102"/>
    </location>
</feature>
<dbReference type="PRINTS" id="PR00834">
    <property type="entry name" value="PROTEASES2C"/>
</dbReference>
<dbReference type="InterPro" id="IPR036034">
    <property type="entry name" value="PDZ_sf"/>
</dbReference>
<feature type="compositionally biased region" description="Low complexity" evidence="3">
    <location>
        <begin position="88"/>
        <end position="102"/>
    </location>
</feature>
<feature type="compositionally biased region" description="Polar residues" evidence="3">
    <location>
        <begin position="17"/>
        <end position="31"/>
    </location>
</feature>
<dbReference type="Proteomes" id="UP000190037">
    <property type="component" value="Unassembled WGS sequence"/>
</dbReference>
<protein>
    <submittedName>
        <fullName evidence="5">Signal protein PDZ</fullName>
    </submittedName>
</protein>
<dbReference type="Gene3D" id="2.40.10.120">
    <property type="match status" value="1"/>
</dbReference>
<dbReference type="Pfam" id="PF13365">
    <property type="entry name" value="Trypsin_2"/>
    <property type="match status" value="1"/>
</dbReference>
<evidence type="ECO:0000256" key="3">
    <source>
        <dbReference type="SAM" id="MobiDB-lite"/>
    </source>
</evidence>
<feature type="domain" description="PDZ" evidence="4">
    <location>
        <begin position="307"/>
        <end position="395"/>
    </location>
</feature>
<dbReference type="PROSITE" id="PS50106">
    <property type="entry name" value="PDZ"/>
    <property type="match status" value="1"/>
</dbReference>
<keyword evidence="6" id="KW-1185">Reference proteome</keyword>
<dbReference type="Gene3D" id="2.30.42.10">
    <property type="match status" value="1"/>
</dbReference>
<evidence type="ECO:0000256" key="2">
    <source>
        <dbReference type="ARBA" id="ARBA00022801"/>
    </source>
</evidence>
<dbReference type="GO" id="GO:0004252">
    <property type="term" value="F:serine-type endopeptidase activity"/>
    <property type="evidence" value="ECO:0007669"/>
    <property type="project" value="InterPro"/>
</dbReference>
<name>A0A1T3NYE7_9ACTN</name>
<reference evidence="5 6" key="1">
    <citation type="submission" date="2017-03" db="EMBL/GenBank/DDBJ databases">
        <title>Draft genome sequence of Streptomyces scabrisporus NF3, endophyte isolated from Amphipterygium adstringens.</title>
        <authorList>
            <person name="Vazquez M."/>
            <person name="Ceapa C.D."/>
            <person name="Rodriguez Luna D."/>
            <person name="Sanchez Esquivel S."/>
        </authorList>
    </citation>
    <scope>NUCLEOTIDE SEQUENCE [LARGE SCALE GENOMIC DNA]</scope>
    <source>
        <strain evidence="5 6">NF3</strain>
    </source>
</reference>
<sequence>MAKEAWARRPGEKSADGVSTKNARGTRSGTGNRAVAGGSRRTEGDIVGRTTRRRITIAVTALVLVLGGVSGCSDDKGSKKNTDGGSGNVASGSAAPGNGPANDLQAQYQQVVRNVLPSVVQITTKTGLGSGVVYDDKGNIVTNAHVVGQATSFEVTLPNASKPVTAKLVAAFAPDDLAVIRLDSPPADLKPARFGDSSKLQVGQITMAMGNPLGLDSSVTEGIVSAVGRTVSEPETSGSPGATISSAIQTSAAINPGNSGGALVDLESQVIGIPTLAATDPETNGSAAPGIGFAIPANTVKSITDQIIKNGKVDNSGKAALGVTVRTVAGPNGRAAGVGVVSVQDGGAAKAAGIQVGDVITTIDDQAVTDVSTLSEVLGGKQPGDRVKVNLLRGSDGGNKATVDVTLGELKG</sequence>
<comment type="caution">
    <text evidence="5">The sequence shown here is derived from an EMBL/GenBank/DDBJ whole genome shotgun (WGS) entry which is preliminary data.</text>
</comment>
<gene>
    <name evidence="5" type="ORF">B4N89_13315</name>
</gene>
<dbReference type="InterPro" id="IPR001478">
    <property type="entry name" value="PDZ"/>
</dbReference>
<dbReference type="Pfam" id="PF13180">
    <property type="entry name" value="PDZ_2"/>
    <property type="match status" value="1"/>
</dbReference>
<keyword evidence="2" id="KW-0378">Hydrolase</keyword>
<evidence type="ECO:0000256" key="1">
    <source>
        <dbReference type="ARBA" id="ARBA00022670"/>
    </source>
</evidence>
<dbReference type="SUPFAM" id="SSF50156">
    <property type="entry name" value="PDZ domain-like"/>
    <property type="match status" value="1"/>
</dbReference>
<evidence type="ECO:0000313" key="5">
    <source>
        <dbReference type="EMBL" id="OPC81784.1"/>
    </source>
</evidence>
<proteinExistence type="predicted"/>
<dbReference type="STRING" id="159449.B4N89_13315"/>
<dbReference type="EMBL" id="MWQN01000001">
    <property type="protein sequence ID" value="OPC81784.1"/>
    <property type="molecule type" value="Genomic_DNA"/>
</dbReference>
<accession>A0A1T3NYE7</accession>
<dbReference type="AlphaFoldDB" id="A0A1T3NYE7"/>
<dbReference type="InterPro" id="IPR009003">
    <property type="entry name" value="Peptidase_S1_PA"/>
</dbReference>
<organism evidence="5 6">
    <name type="scientific">Embleya scabrispora</name>
    <dbReference type="NCBI Taxonomy" id="159449"/>
    <lineage>
        <taxon>Bacteria</taxon>
        <taxon>Bacillati</taxon>
        <taxon>Actinomycetota</taxon>
        <taxon>Actinomycetes</taxon>
        <taxon>Kitasatosporales</taxon>
        <taxon>Streptomycetaceae</taxon>
        <taxon>Embleya</taxon>
    </lineage>
</organism>
<dbReference type="PANTHER" id="PTHR43343">
    <property type="entry name" value="PEPTIDASE S12"/>
    <property type="match status" value="1"/>
</dbReference>
<evidence type="ECO:0000313" key="6">
    <source>
        <dbReference type="Proteomes" id="UP000190037"/>
    </source>
</evidence>
<feature type="compositionally biased region" description="Basic and acidic residues" evidence="3">
    <location>
        <begin position="1"/>
        <end position="15"/>
    </location>
</feature>
<feature type="region of interest" description="Disordered" evidence="3">
    <location>
        <begin position="1"/>
        <end position="47"/>
    </location>
</feature>
<dbReference type="InterPro" id="IPR001940">
    <property type="entry name" value="Peptidase_S1C"/>
</dbReference>
<evidence type="ECO:0000259" key="4">
    <source>
        <dbReference type="PROSITE" id="PS50106"/>
    </source>
</evidence>
<dbReference type="GO" id="GO:0006508">
    <property type="term" value="P:proteolysis"/>
    <property type="evidence" value="ECO:0007669"/>
    <property type="project" value="UniProtKB-KW"/>
</dbReference>